<sequence>MIKKNNLAALILKPEAFYMLTPWKKFRPVLKDKPKGLTGRRYKSALVYPAPDQVVKTGVRLETLEDPALLYQHLLRIKKSYHLHRLKTTLVLPEDHFVLRTLEIPQRVEKYLLKYLKTEHMTDSIVPLQAPLFTAHVLERRGENVRVLIWAVEEHVLEQYVTVFEALNWQISGFLHPGMALGSWLGEGDTGLIMIVFVQVKGVSFYIYEKRWLTFSRFFPWEPDFSLEEAEPVIRPDQVARISDYMVRLERFTRTTLHPEGLSLEKVYVFMEKSGMEEAGISIRDELSNQFGDISIEILALKWPAKWPKQDALGLYLHQNVADLYVAAGALLAE</sequence>
<protein>
    <recommendedName>
        <fullName evidence="3">Tfp pilus assembly protein, ATPase PilM</fullName>
    </recommendedName>
</protein>
<comment type="caution">
    <text evidence="1">The sequence shown here is derived from an EMBL/GenBank/DDBJ whole genome shotgun (WGS) entry which is preliminary data.</text>
</comment>
<dbReference type="Proteomes" id="UP000244338">
    <property type="component" value="Unassembled WGS sequence"/>
</dbReference>
<proteinExistence type="predicted"/>
<name>A0A2R6XZL3_9BACL</name>
<evidence type="ECO:0008006" key="3">
    <source>
        <dbReference type="Google" id="ProtNLM"/>
    </source>
</evidence>
<organism evidence="1 2">
    <name type="scientific">Candidatus Carbonibacillus altaicus</name>
    <dbReference type="NCBI Taxonomy" id="2163959"/>
    <lineage>
        <taxon>Bacteria</taxon>
        <taxon>Bacillati</taxon>
        <taxon>Bacillota</taxon>
        <taxon>Bacilli</taxon>
        <taxon>Bacillales</taxon>
        <taxon>Candidatus Carbonibacillus</taxon>
    </lineage>
</organism>
<accession>A0A2R6XZL3</accession>
<reference evidence="2" key="1">
    <citation type="journal article" date="2018" name="Sci. Rep.">
        <title>Lignite coal burning seam in the remote Altai Mountains harbors a hydrogen-driven thermophilic microbial community.</title>
        <authorList>
            <person name="Kadnikov V.V."/>
            <person name="Mardanov A.V."/>
            <person name="Ivasenko D.A."/>
            <person name="Antsiferov D.V."/>
            <person name="Beletsky A.V."/>
            <person name="Karnachuk O.V."/>
            <person name="Ravin N.V."/>
        </authorList>
    </citation>
    <scope>NUCLEOTIDE SEQUENCE [LARGE SCALE GENOMIC DNA]</scope>
</reference>
<dbReference type="EMBL" id="PEBX01000065">
    <property type="protein sequence ID" value="PTQ55867.1"/>
    <property type="molecule type" value="Genomic_DNA"/>
</dbReference>
<gene>
    <name evidence="1" type="ORF">BSOLF_1324</name>
</gene>
<evidence type="ECO:0000313" key="2">
    <source>
        <dbReference type="Proteomes" id="UP000244338"/>
    </source>
</evidence>
<dbReference type="AlphaFoldDB" id="A0A2R6XZL3"/>
<evidence type="ECO:0000313" key="1">
    <source>
        <dbReference type="EMBL" id="PTQ55867.1"/>
    </source>
</evidence>